<dbReference type="NCBIfam" id="NF043072">
    <property type="entry name" value="GAS_sig_Nterm"/>
    <property type="match status" value="1"/>
</dbReference>
<comment type="caution">
    <text evidence="2">The sequence shown here is derived from an EMBL/GenBank/DDBJ whole genome shotgun (WGS) entry which is preliminary data.</text>
</comment>
<feature type="signal peptide" evidence="1">
    <location>
        <begin position="1"/>
        <end position="21"/>
    </location>
</feature>
<dbReference type="Proteomes" id="UP000325300">
    <property type="component" value="Unassembled WGS sequence"/>
</dbReference>
<accession>A0A5S4TJW7</accession>
<evidence type="ECO:0000313" key="2">
    <source>
        <dbReference type="EMBL" id="TYK94617.1"/>
    </source>
</evidence>
<feature type="chain" id="PRO_5039575887" evidence="1">
    <location>
        <begin position="22"/>
        <end position="95"/>
    </location>
</feature>
<dbReference type="AlphaFoldDB" id="A0A5S4TJW7"/>
<protein>
    <submittedName>
        <fullName evidence="2">Uncharacterized protein</fullName>
    </submittedName>
</protein>
<name>A0A5S4TJW7_STRPY</name>
<evidence type="ECO:0000313" key="3">
    <source>
        <dbReference type="Proteomes" id="UP000325300"/>
    </source>
</evidence>
<gene>
    <name evidence="2" type="ORF">E0F67_07115</name>
</gene>
<keyword evidence="1" id="KW-0732">Signal</keyword>
<sequence>MKNKLFLVALATVTVLGPSLATPHHQTVHAAEQAKEPQTSSMTCTNDGSVCAGWHSLSEEDSITSNSSSDTKTSPLAWLWSLITSLWNSATSLFT</sequence>
<organism evidence="2 3">
    <name type="scientific">Streptococcus pyogenes</name>
    <dbReference type="NCBI Taxonomy" id="1314"/>
    <lineage>
        <taxon>Bacteria</taxon>
        <taxon>Bacillati</taxon>
        <taxon>Bacillota</taxon>
        <taxon>Bacilli</taxon>
        <taxon>Lactobacillales</taxon>
        <taxon>Streptococcaceae</taxon>
        <taxon>Streptococcus</taxon>
    </lineage>
</organism>
<reference evidence="2 3" key="1">
    <citation type="submission" date="2019-02" db="EMBL/GenBank/DDBJ databases">
        <title>Novel genomic isolates of S. pyogenes and S. dysgalactiae subsp. equisimilis associated to necrotising fasciitis (NSTI).</title>
        <authorList>
            <person name="Barrantes I."/>
        </authorList>
    </citation>
    <scope>NUCLEOTIDE SEQUENCE [LARGE SCALE GENOMIC DNA]</scope>
    <source>
        <strain evidence="2 3">SPY5003</strain>
    </source>
</reference>
<dbReference type="EMBL" id="SJLI01000005">
    <property type="protein sequence ID" value="TYK94617.1"/>
    <property type="molecule type" value="Genomic_DNA"/>
</dbReference>
<dbReference type="InterPro" id="IPR049960">
    <property type="entry name" value="SpoV_N"/>
</dbReference>
<evidence type="ECO:0000256" key="1">
    <source>
        <dbReference type="SAM" id="SignalP"/>
    </source>
</evidence>
<dbReference type="RefSeq" id="WP_080262824.1">
    <property type="nucleotide sequence ID" value="NZ_CAAINW010000008.1"/>
</dbReference>
<proteinExistence type="predicted"/>